<dbReference type="AlphaFoldDB" id="A0A2T1G9E0"/>
<evidence type="ECO:0008006" key="3">
    <source>
        <dbReference type="Google" id="ProtNLM"/>
    </source>
</evidence>
<gene>
    <name evidence="1" type="ORF">C7B77_19230</name>
</gene>
<organism evidence="1 2">
    <name type="scientific">Chamaesiphon polymorphus CCALA 037</name>
    <dbReference type="NCBI Taxonomy" id="2107692"/>
    <lineage>
        <taxon>Bacteria</taxon>
        <taxon>Bacillati</taxon>
        <taxon>Cyanobacteriota</taxon>
        <taxon>Cyanophyceae</taxon>
        <taxon>Gomontiellales</taxon>
        <taxon>Chamaesiphonaceae</taxon>
        <taxon>Chamaesiphon</taxon>
    </lineage>
</organism>
<evidence type="ECO:0000313" key="2">
    <source>
        <dbReference type="Proteomes" id="UP000238937"/>
    </source>
</evidence>
<sequence>MLAVENCNPKIINSSFYYQSGIISQEWKLASPPINQADASQLQFTNNISITTEPQLIIFTETYQERRPKQLAIVETVKRFIRALPNMRYRGLGVNPSTFCTVEENNIPVEAPSIVNYLFSSEILSSQPTPHLSGTKITYKLERNSQVQWFYLDIEDVQLRSEKDNQRHSAVSFKGSFPHELFDAPTPESILKVLPEWEIDLQAYDEIVHGSFINSINTSK</sequence>
<dbReference type="RefSeq" id="WP_106308463.1">
    <property type="nucleotide sequence ID" value="NZ_PVWO01000289.1"/>
</dbReference>
<evidence type="ECO:0000313" key="1">
    <source>
        <dbReference type="EMBL" id="PSB53861.1"/>
    </source>
</evidence>
<dbReference type="EMBL" id="PVWO01000289">
    <property type="protein sequence ID" value="PSB53861.1"/>
    <property type="molecule type" value="Genomic_DNA"/>
</dbReference>
<keyword evidence="2" id="KW-1185">Reference proteome</keyword>
<name>A0A2T1G9E0_9CYAN</name>
<proteinExistence type="predicted"/>
<protein>
    <recommendedName>
        <fullName evidence="3">TIGR04255 family protein</fullName>
    </recommendedName>
</protein>
<comment type="caution">
    <text evidence="1">The sequence shown here is derived from an EMBL/GenBank/DDBJ whole genome shotgun (WGS) entry which is preliminary data.</text>
</comment>
<accession>A0A2T1G9E0</accession>
<dbReference type="Proteomes" id="UP000238937">
    <property type="component" value="Unassembled WGS sequence"/>
</dbReference>
<reference evidence="1 2" key="1">
    <citation type="submission" date="2018-03" db="EMBL/GenBank/DDBJ databases">
        <title>The ancient ancestry and fast evolution of plastids.</title>
        <authorList>
            <person name="Moore K.R."/>
            <person name="Magnabosco C."/>
            <person name="Momper L."/>
            <person name="Gold D.A."/>
            <person name="Bosak T."/>
            <person name="Fournier G.P."/>
        </authorList>
    </citation>
    <scope>NUCLEOTIDE SEQUENCE [LARGE SCALE GENOMIC DNA]</scope>
    <source>
        <strain evidence="1 2">CCALA 037</strain>
    </source>
</reference>